<proteinExistence type="predicted"/>
<dbReference type="RefSeq" id="WP_139457709.1">
    <property type="nucleotide sequence ID" value="NZ_VDCH01000032.1"/>
</dbReference>
<comment type="caution">
    <text evidence="2">The sequence shown here is derived from an EMBL/GenBank/DDBJ whole genome shotgun (WGS) entry which is preliminary data.</text>
</comment>
<keyword evidence="1" id="KW-0812">Transmembrane</keyword>
<gene>
    <name evidence="2" type="ORF">FGF66_11115</name>
</gene>
<evidence type="ECO:0000256" key="1">
    <source>
        <dbReference type="SAM" id="Phobius"/>
    </source>
</evidence>
<reference evidence="2 3" key="1">
    <citation type="submission" date="2019-05" db="EMBL/GenBank/DDBJ databases">
        <title>Draft Whole-Genome sequence of the green sulfur bacterium Chlorobaculum thiosulfatiphilum DSM 249.</title>
        <authorList>
            <person name="Meyer T.E."/>
            <person name="Kyndt J.A."/>
        </authorList>
    </citation>
    <scope>NUCLEOTIDE SEQUENCE [LARGE SCALE GENOMIC DNA]</scope>
    <source>
        <strain evidence="2 3">DSM 249</strain>
    </source>
</reference>
<feature type="transmembrane region" description="Helical" evidence="1">
    <location>
        <begin position="39"/>
        <end position="56"/>
    </location>
</feature>
<name>A0A5C4S0W8_CHLTI</name>
<dbReference type="OrthoDB" id="7062435at2"/>
<sequence>MIERSVEYEGKNKLDGLNGGIFYRNCIINLIVDILKNKVILGSVFIGAISLCVVYSAPLSDIWKGIAALPSIGAMCSILIQLIRDDLAHQRQKELLIHEQQYSLAASSHMANTVFDKQVEFSNKYVAIVLDAFETLRRLQDWEVAHDFAGKLTILRLSYMCWLTSEIDKNLGVFEQKLRTLGAKSMYIKMPKDLGTNQGHRDAAAREMLEIYSDFVDVLGKNVEHSEATLQSLSIKMRAILDVEDLAYLKKQIISSTQKASS</sequence>
<protein>
    <submittedName>
        <fullName evidence="2">Uncharacterized protein</fullName>
    </submittedName>
</protein>
<accession>A0A5C4S0W8</accession>
<organism evidence="2 3">
    <name type="scientific">Chlorobaculum thiosulfatiphilum</name>
    <name type="common">Chlorobium limicola f.sp. thiosulfatophilum</name>
    <dbReference type="NCBI Taxonomy" id="115852"/>
    <lineage>
        <taxon>Bacteria</taxon>
        <taxon>Pseudomonadati</taxon>
        <taxon>Chlorobiota</taxon>
        <taxon>Chlorobiia</taxon>
        <taxon>Chlorobiales</taxon>
        <taxon>Chlorobiaceae</taxon>
        <taxon>Chlorobaculum</taxon>
    </lineage>
</organism>
<dbReference type="Proteomes" id="UP000308271">
    <property type="component" value="Unassembled WGS sequence"/>
</dbReference>
<keyword evidence="3" id="KW-1185">Reference proteome</keyword>
<evidence type="ECO:0000313" key="2">
    <source>
        <dbReference type="EMBL" id="TNJ37146.1"/>
    </source>
</evidence>
<keyword evidence="1" id="KW-0472">Membrane</keyword>
<dbReference type="AlphaFoldDB" id="A0A5C4S0W8"/>
<feature type="transmembrane region" description="Helical" evidence="1">
    <location>
        <begin position="62"/>
        <end position="83"/>
    </location>
</feature>
<evidence type="ECO:0000313" key="3">
    <source>
        <dbReference type="Proteomes" id="UP000308271"/>
    </source>
</evidence>
<keyword evidence="1" id="KW-1133">Transmembrane helix</keyword>
<dbReference type="EMBL" id="VDCH01000032">
    <property type="protein sequence ID" value="TNJ37146.1"/>
    <property type="molecule type" value="Genomic_DNA"/>
</dbReference>